<accession>A0A5C6FY18</accession>
<keyword evidence="9" id="KW-0342">GTP-binding</keyword>
<dbReference type="Pfam" id="PF00350">
    <property type="entry name" value="Dynamin_N"/>
    <property type="match status" value="1"/>
</dbReference>
<protein>
    <submittedName>
        <fullName evidence="14">Mitofusin</fullName>
    </submittedName>
</protein>
<evidence type="ECO:0000256" key="5">
    <source>
        <dbReference type="ARBA" id="ARBA00022801"/>
    </source>
</evidence>
<evidence type="ECO:0000256" key="2">
    <source>
        <dbReference type="ARBA" id="ARBA00022692"/>
    </source>
</evidence>
<gene>
    <name evidence="14" type="primary">FZO1_1</name>
    <name evidence="14" type="ORF">ED733_000069</name>
</gene>
<evidence type="ECO:0000256" key="3">
    <source>
        <dbReference type="ARBA" id="ARBA00022741"/>
    </source>
</evidence>
<dbReference type="InterPro" id="IPR030381">
    <property type="entry name" value="G_DYNAMIN_dom"/>
</dbReference>
<evidence type="ECO:0000256" key="11">
    <source>
        <dbReference type="ARBA" id="ARBA00048548"/>
    </source>
</evidence>
<sequence length="1077" mass="120333">MPTLPYLSEATYQSWYNEKRIALGRSIDNAIAQLQEMRAANSKWQLHYPSSSKPRTQSLVEPDGNDNRLISLVTAPELHILRLDVRFGASHNNEFVQKLGKDTIASVLEEKMDICIRQLLALRERINDPLSKILVTGDVNAGKSTFCNALLRRRILPEDQQPCTAIFCEVLNAKKNSGLEEVHAATPQHACDVLALQDLEQVVTDARYTQCKVYVNDLRAADESLLSNKEVVDITLIDAPGLNHDTTHTTAVFARQEEIDVVVFVVSATNHFTISAKDFIRAATAEKEYMFIVVNAFDTITNKERCRRGIMEQIQHLSPKTFKESSELVHFVSSNVVLTHSSMTQGSTDPDSKCDKKDMNEDKIQDFERLERSLRKFVLGNRAKTKLAPAKTFLLNVLHDINSLATATVQAARSELNRASEAVEDLVPQLETRTKTFANVGLEIDTMIENTCVAIFDYSRSTIGCAVAHAGDGPENYDVAYAGPWTAFQYAEDLKEAMLSRVADVVIQCEDNARSQAAKGVNAITQLGILHGGQGSAFERLEFRPAALFTRKRDSLARQVDISIDLHDFIDWHLLVPTGQFANAGMALTLATAVGGRMTDLHGWLDPALMLARIVDNNSFRRLLVPGLVITVLAATVAHIVQQIPHAVSRHLAAKVAAQLSAIDYVHTNSLRISNRVRRVLQTPAESVRTMLDWSVRNLEQRRDAMDKLHGESHAALGYFGNIVRTSTAEEKTVKEIDLEAPPKLYSSDLRFSFSHRQFTAATEDIWCYNGPDLAIDDALKITCELKTQLEVQTVLWTTAKLLQRHPSDQPLPNQQATRVKHFIKFVFGPPSRARDRQLQLRSLGCTSLKLCGLSYTVREISEMDLHSELNVLTTKLPSFAKVHNLDFPLCRDDINRIVQGDFEPEDEEAFKAFLLSHITLRLSYRKGLESGSETFVNALSPNLSSGNAKRPQLISPLPDSDVSQTRKRPRFEQDENKSIDPGQAGRQIQYMYSDALVSQICLLGDLLSQAIQGSRQWQLERRLGDPTTDCLTTLIPEDPTQDISVTLWVGQEAGLQMNDTFNLIPKWISSPKHVGP</sequence>
<keyword evidence="7" id="KW-0175">Coiled coil</keyword>
<proteinExistence type="predicted"/>
<name>A0A5C6FY18_METRR</name>
<comment type="catalytic activity">
    <reaction evidence="11">
        <text>GTP + H2O = GDP + phosphate + H(+)</text>
        <dbReference type="Rhea" id="RHEA:19669"/>
        <dbReference type="ChEBI" id="CHEBI:15377"/>
        <dbReference type="ChEBI" id="CHEBI:15378"/>
        <dbReference type="ChEBI" id="CHEBI:37565"/>
        <dbReference type="ChEBI" id="CHEBI:43474"/>
        <dbReference type="ChEBI" id="CHEBI:58189"/>
    </reaction>
</comment>
<dbReference type="EMBL" id="SBHS01000120">
    <property type="protein sequence ID" value="TWU70392.1"/>
    <property type="molecule type" value="Genomic_DNA"/>
</dbReference>
<feature type="region of interest" description="Disordered" evidence="12">
    <location>
        <begin position="940"/>
        <end position="984"/>
    </location>
</feature>
<evidence type="ECO:0000259" key="13">
    <source>
        <dbReference type="PROSITE" id="PS51718"/>
    </source>
</evidence>
<organism evidence="14 15">
    <name type="scientific">Metarhizium rileyi (strain RCEF 4871)</name>
    <name type="common">Nomuraea rileyi</name>
    <dbReference type="NCBI Taxonomy" id="1649241"/>
    <lineage>
        <taxon>Eukaryota</taxon>
        <taxon>Fungi</taxon>
        <taxon>Dikarya</taxon>
        <taxon>Ascomycota</taxon>
        <taxon>Pezizomycotina</taxon>
        <taxon>Sordariomycetes</taxon>
        <taxon>Hypocreomycetidae</taxon>
        <taxon>Hypocreales</taxon>
        <taxon>Clavicipitaceae</taxon>
        <taxon>Metarhizium</taxon>
    </lineage>
</organism>
<dbReference type="Proteomes" id="UP000317257">
    <property type="component" value="Unassembled WGS sequence"/>
</dbReference>
<keyword evidence="8" id="KW-0496">Mitochondrion</keyword>
<dbReference type="PANTHER" id="PTHR10465:SF0">
    <property type="entry name" value="SARCALUMENIN"/>
    <property type="match status" value="1"/>
</dbReference>
<evidence type="ECO:0000256" key="8">
    <source>
        <dbReference type="ARBA" id="ARBA00023128"/>
    </source>
</evidence>
<feature type="domain" description="Dynamin-type G" evidence="13">
    <location>
        <begin position="127"/>
        <end position="407"/>
    </location>
</feature>
<keyword evidence="10" id="KW-0472">Membrane</keyword>
<dbReference type="GO" id="GO:0005525">
    <property type="term" value="F:GTP binding"/>
    <property type="evidence" value="ECO:0007669"/>
    <property type="project" value="UniProtKB-KW"/>
</dbReference>
<dbReference type="PANTHER" id="PTHR10465">
    <property type="entry name" value="TRANSMEMBRANE GTPASE FZO1"/>
    <property type="match status" value="1"/>
</dbReference>
<dbReference type="FunFam" id="3.40.50.300:FF:000638">
    <property type="entry name" value="Transmembrane GTPase Fzo1, putative"/>
    <property type="match status" value="1"/>
</dbReference>
<evidence type="ECO:0000256" key="4">
    <source>
        <dbReference type="ARBA" id="ARBA00022787"/>
    </source>
</evidence>
<keyword evidence="3" id="KW-0547">Nucleotide-binding</keyword>
<comment type="caution">
    <text evidence="14">The sequence shown here is derived from an EMBL/GenBank/DDBJ whole genome shotgun (WGS) entry which is preliminary data.</text>
</comment>
<dbReference type="SUPFAM" id="SSF52540">
    <property type="entry name" value="P-loop containing nucleoside triphosphate hydrolases"/>
    <property type="match status" value="1"/>
</dbReference>
<dbReference type="AlphaFoldDB" id="A0A5C6FY18"/>
<evidence type="ECO:0000256" key="6">
    <source>
        <dbReference type="ARBA" id="ARBA00022989"/>
    </source>
</evidence>
<dbReference type="PROSITE" id="PS51718">
    <property type="entry name" value="G_DYNAMIN_2"/>
    <property type="match status" value="1"/>
</dbReference>
<comment type="subcellular location">
    <subcellularLocation>
        <location evidence="1">Mitochondrion outer membrane</location>
        <topology evidence="1">Multi-pass membrane protein</topology>
    </subcellularLocation>
</comment>
<keyword evidence="4" id="KW-1000">Mitochondrion outer membrane</keyword>
<dbReference type="GO" id="GO:0008053">
    <property type="term" value="P:mitochondrial fusion"/>
    <property type="evidence" value="ECO:0007669"/>
    <property type="project" value="TreeGrafter"/>
</dbReference>
<reference evidence="15" key="1">
    <citation type="submission" date="2018-12" db="EMBL/GenBank/DDBJ databases">
        <title>The complete genome of Metarhizium rileyi, a key fungal pathogen of Lepidoptera.</title>
        <authorList>
            <person name="Binneck E."/>
            <person name="Lastra C.C.L."/>
            <person name="Sosa-Gomez D.R."/>
        </authorList>
    </citation>
    <scope>NUCLEOTIDE SEQUENCE [LARGE SCALE GENOMIC DNA]</scope>
    <source>
        <strain evidence="15">Cep018-CH2</strain>
    </source>
</reference>
<evidence type="ECO:0000256" key="10">
    <source>
        <dbReference type="ARBA" id="ARBA00023136"/>
    </source>
</evidence>
<keyword evidence="6" id="KW-1133">Transmembrane helix</keyword>
<keyword evidence="2" id="KW-0812">Transmembrane</keyword>
<evidence type="ECO:0000256" key="1">
    <source>
        <dbReference type="ARBA" id="ARBA00004374"/>
    </source>
</evidence>
<dbReference type="Gene3D" id="3.40.50.300">
    <property type="entry name" value="P-loop containing nucleotide triphosphate hydrolases"/>
    <property type="match status" value="1"/>
</dbReference>
<keyword evidence="5" id="KW-0378">Hydrolase</keyword>
<dbReference type="InterPro" id="IPR045063">
    <property type="entry name" value="Dynamin_N"/>
</dbReference>
<evidence type="ECO:0000256" key="12">
    <source>
        <dbReference type="SAM" id="MobiDB-lite"/>
    </source>
</evidence>
<evidence type="ECO:0000256" key="9">
    <source>
        <dbReference type="ARBA" id="ARBA00023134"/>
    </source>
</evidence>
<dbReference type="GO" id="GO:0051646">
    <property type="term" value="P:mitochondrion localization"/>
    <property type="evidence" value="ECO:0007669"/>
    <property type="project" value="TreeGrafter"/>
</dbReference>
<evidence type="ECO:0000313" key="15">
    <source>
        <dbReference type="Proteomes" id="UP000317257"/>
    </source>
</evidence>
<dbReference type="InterPro" id="IPR027417">
    <property type="entry name" value="P-loop_NTPase"/>
</dbReference>
<dbReference type="GO" id="GO:0005741">
    <property type="term" value="C:mitochondrial outer membrane"/>
    <property type="evidence" value="ECO:0007669"/>
    <property type="project" value="UniProtKB-SubCell"/>
</dbReference>
<dbReference type="GO" id="GO:0003924">
    <property type="term" value="F:GTPase activity"/>
    <property type="evidence" value="ECO:0007669"/>
    <property type="project" value="InterPro"/>
</dbReference>
<evidence type="ECO:0000313" key="14">
    <source>
        <dbReference type="EMBL" id="TWU70392.1"/>
    </source>
</evidence>
<dbReference type="InterPro" id="IPR027094">
    <property type="entry name" value="Mitofusin_fam"/>
</dbReference>
<evidence type="ECO:0000256" key="7">
    <source>
        <dbReference type="ARBA" id="ARBA00023054"/>
    </source>
</evidence>